<dbReference type="GO" id="GO:0007166">
    <property type="term" value="P:cell surface receptor signaling pathway"/>
    <property type="evidence" value="ECO:0007669"/>
    <property type="project" value="InterPro"/>
</dbReference>
<evidence type="ECO:0000313" key="15">
    <source>
        <dbReference type="Proteomes" id="UP001153712"/>
    </source>
</evidence>
<evidence type="ECO:0000256" key="6">
    <source>
        <dbReference type="ARBA" id="ARBA00023040"/>
    </source>
</evidence>
<feature type="transmembrane region" description="Helical" evidence="11">
    <location>
        <begin position="243"/>
        <end position="261"/>
    </location>
</feature>
<keyword evidence="3 11" id="KW-0812">Transmembrane</keyword>
<name>A0A9N9TJU0_PHYSR</name>
<evidence type="ECO:0000256" key="1">
    <source>
        <dbReference type="ARBA" id="ARBA00004127"/>
    </source>
</evidence>
<dbReference type="GO" id="GO:0008528">
    <property type="term" value="F:G protein-coupled peptide receptor activity"/>
    <property type="evidence" value="ECO:0007669"/>
    <property type="project" value="TreeGrafter"/>
</dbReference>
<dbReference type="InterPro" id="IPR017981">
    <property type="entry name" value="GPCR_2-like_7TM"/>
</dbReference>
<dbReference type="Gene3D" id="1.20.1070.10">
    <property type="entry name" value="Rhodopsin 7-helix transmembrane proteins"/>
    <property type="match status" value="1"/>
</dbReference>
<feature type="transmembrane region" description="Helical" evidence="11">
    <location>
        <begin position="273"/>
        <end position="295"/>
    </location>
</feature>
<keyword evidence="9" id="KW-0807">Transducer</keyword>
<evidence type="ECO:0000256" key="5">
    <source>
        <dbReference type="ARBA" id="ARBA00022989"/>
    </source>
</evidence>
<feature type="region of interest" description="Disordered" evidence="10">
    <location>
        <begin position="495"/>
        <end position="523"/>
    </location>
</feature>
<proteinExistence type="inferred from homology"/>
<feature type="transmembrane region" description="Helical" evidence="11">
    <location>
        <begin position="211"/>
        <end position="231"/>
    </location>
</feature>
<dbReference type="Pfam" id="PF06652">
    <property type="entry name" value="Methuselah_N"/>
    <property type="match status" value="1"/>
</dbReference>
<dbReference type="PANTHER" id="PTHR47154:SF2">
    <property type="entry name" value="G-PROTEIN COUPLED RECEPTOR MTH-RELATED"/>
    <property type="match status" value="1"/>
</dbReference>
<feature type="transmembrane region" description="Helical" evidence="11">
    <location>
        <begin position="367"/>
        <end position="391"/>
    </location>
</feature>
<feature type="transmembrane region" description="Helical" evidence="11">
    <location>
        <begin position="451"/>
        <end position="472"/>
    </location>
</feature>
<dbReference type="Proteomes" id="UP001153712">
    <property type="component" value="Chromosome 11"/>
</dbReference>
<dbReference type="InterPro" id="IPR000832">
    <property type="entry name" value="GPCR_2_secretin-like"/>
</dbReference>
<dbReference type="AlphaFoldDB" id="A0A9N9TJU0"/>
<evidence type="ECO:0000256" key="4">
    <source>
        <dbReference type="ARBA" id="ARBA00022729"/>
    </source>
</evidence>
<evidence type="ECO:0000256" key="11">
    <source>
        <dbReference type="SAM" id="Phobius"/>
    </source>
</evidence>
<comment type="similarity">
    <text evidence="2">Belongs to the G-protein coupled receptor 2 family. Mth subfamily.</text>
</comment>
<sequence length="535" mass="61769">MEVRVLLAFSSILALCCSQQPTPCHPSLTVDISAAEKSANRPDAFLHDGLIYEKKDYFISENGTRLGCICNVKRCFRKCCPLGEYMKREGILDHPPMNDDEYACAPSNSTLSVNIHNKTTISDGLTMSNFSITVGKECLVDQHFRSIETANEFLYLQENGSLYYDDEVIQEFYDIGLYCIDDFEGNSWAFMCSYNDSASNDRADMERIVKAASMLVSAPFLVCTFLVYVILPERNLHRYALMCYIVSLLGGNSTLVLLQFYGLQWPLVSCRIIGYSIIFFYLASFAWLNALCIDMSLAFSSWTGFLSKKTSERRKFIFYSFYAWGASMFFVLLVFLLSKFMDEHSKFRPNVGEGVCFLNGFYQNLLYFYLPMTVLVVINIAAFVFTFWKIYKIKKETKMLKRSDSRIHSHNDDNQKFKLYLKLVFAMGLNWSMEIISWFVKWECPAAPDELFYATDLINTLYGIIIFFIFVFKKKIIRSLQKRLNKLFGRPQLTPRTSAKSSRTQYSDTMLSTTDYTSSSPSVFRQPEWVPLKQR</sequence>
<feature type="signal peptide" evidence="12">
    <location>
        <begin position="1"/>
        <end position="18"/>
    </location>
</feature>
<evidence type="ECO:0000256" key="10">
    <source>
        <dbReference type="SAM" id="MobiDB-lite"/>
    </source>
</evidence>
<evidence type="ECO:0000256" key="8">
    <source>
        <dbReference type="ARBA" id="ARBA00023170"/>
    </source>
</evidence>
<keyword evidence="8" id="KW-0675">Receptor</keyword>
<evidence type="ECO:0000313" key="14">
    <source>
        <dbReference type="EMBL" id="CAG9856140.1"/>
    </source>
</evidence>
<dbReference type="InterPro" id="IPR051384">
    <property type="entry name" value="Mth_GPCR"/>
</dbReference>
<evidence type="ECO:0000256" key="12">
    <source>
        <dbReference type="SAM" id="SignalP"/>
    </source>
</evidence>
<dbReference type="PANTHER" id="PTHR47154">
    <property type="entry name" value="G-PROTEIN COUPLED RECEPTOR MTH-RELATED"/>
    <property type="match status" value="1"/>
</dbReference>
<dbReference type="Gene3D" id="2.170.180.11">
    <property type="entry name" value="Methuselah ectodomain, domain 2"/>
    <property type="match status" value="1"/>
</dbReference>
<accession>A0A9N9TJU0</accession>
<protein>
    <recommendedName>
        <fullName evidence="13">G-protein coupled receptors family 2 profile 2 domain-containing protein</fullName>
    </recommendedName>
</protein>
<keyword evidence="6" id="KW-0297">G-protein coupled receptor</keyword>
<feature type="transmembrane region" description="Helical" evidence="11">
    <location>
        <begin position="419"/>
        <end position="439"/>
    </location>
</feature>
<dbReference type="GO" id="GO:0012505">
    <property type="term" value="C:endomembrane system"/>
    <property type="evidence" value="ECO:0007669"/>
    <property type="project" value="UniProtKB-SubCell"/>
</dbReference>
<dbReference type="InterPro" id="IPR010596">
    <property type="entry name" value="Methuselah_N_dom"/>
</dbReference>
<dbReference type="OrthoDB" id="6134459at2759"/>
<evidence type="ECO:0000256" key="9">
    <source>
        <dbReference type="ARBA" id="ARBA00023224"/>
    </source>
</evidence>
<evidence type="ECO:0000256" key="7">
    <source>
        <dbReference type="ARBA" id="ARBA00023136"/>
    </source>
</evidence>
<dbReference type="SUPFAM" id="SSF63877">
    <property type="entry name" value="Methuselah ectodomain"/>
    <property type="match status" value="1"/>
</dbReference>
<organism evidence="14 15">
    <name type="scientific">Phyllotreta striolata</name>
    <name type="common">Striped flea beetle</name>
    <name type="synonym">Crioceris striolata</name>
    <dbReference type="NCBI Taxonomy" id="444603"/>
    <lineage>
        <taxon>Eukaryota</taxon>
        <taxon>Metazoa</taxon>
        <taxon>Ecdysozoa</taxon>
        <taxon>Arthropoda</taxon>
        <taxon>Hexapoda</taxon>
        <taxon>Insecta</taxon>
        <taxon>Pterygota</taxon>
        <taxon>Neoptera</taxon>
        <taxon>Endopterygota</taxon>
        <taxon>Coleoptera</taxon>
        <taxon>Polyphaga</taxon>
        <taxon>Cucujiformia</taxon>
        <taxon>Chrysomeloidea</taxon>
        <taxon>Chrysomelidae</taxon>
        <taxon>Galerucinae</taxon>
        <taxon>Alticini</taxon>
        <taxon>Phyllotreta</taxon>
    </lineage>
</organism>
<keyword evidence="15" id="KW-1185">Reference proteome</keyword>
<feature type="transmembrane region" description="Helical" evidence="11">
    <location>
        <begin position="316"/>
        <end position="337"/>
    </location>
</feature>
<dbReference type="InterPro" id="IPR036272">
    <property type="entry name" value="Methuselah_N_sf"/>
</dbReference>
<dbReference type="GO" id="GO:0005886">
    <property type="term" value="C:plasma membrane"/>
    <property type="evidence" value="ECO:0007669"/>
    <property type="project" value="TreeGrafter"/>
</dbReference>
<dbReference type="CDD" id="cd15039">
    <property type="entry name" value="7tmB3_Methuselah-like"/>
    <property type="match status" value="1"/>
</dbReference>
<dbReference type="PROSITE" id="PS50261">
    <property type="entry name" value="G_PROTEIN_RECEP_F2_4"/>
    <property type="match status" value="1"/>
</dbReference>
<dbReference type="SUPFAM" id="SSF81321">
    <property type="entry name" value="Family A G protein-coupled receptor-like"/>
    <property type="match status" value="1"/>
</dbReference>
<evidence type="ECO:0000256" key="3">
    <source>
        <dbReference type="ARBA" id="ARBA00022692"/>
    </source>
</evidence>
<feature type="chain" id="PRO_5040296332" description="G-protein coupled receptors family 2 profile 2 domain-containing protein" evidence="12">
    <location>
        <begin position="19"/>
        <end position="535"/>
    </location>
</feature>
<dbReference type="EMBL" id="OU900104">
    <property type="protein sequence ID" value="CAG9856140.1"/>
    <property type="molecule type" value="Genomic_DNA"/>
</dbReference>
<dbReference type="Pfam" id="PF00002">
    <property type="entry name" value="7tm_2"/>
    <property type="match status" value="1"/>
</dbReference>
<keyword evidence="4 12" id="KW-0732">Signal</keyword>
<keyword evidence="7 11" id="KW-0472">Membrane</keyword>
<comment type="subcellular location">
    <subcellularLocation>
        <location evidence="1">Endomembrane system</location>
        <topology evidence="1">Multi-pass membrane protein</topology>
    </subcellularLocation>
</comment>
<dbReference type="InterPro" id="IPR023311">
    <property type="entry name" value="Methusela_ecto_dom_2"/>
</dbReference>
<evidence type="ECO:0000256" key="2">
    <source>
        <dbReference type="ARBA" id="ARBA00008979"/>
    </source>
</evidence>
<evidence type="ECO:0000259" key="13">
    <source>
        <dbReference type="PROSITE" id="PS50261"/>
    </source>
</evidence>
<keyword evidence="5 11" id="KW-1133">Transmembrane helix</keyword>
<reference evidence="14" key="1">
    <citation type="submission" date="2022-01" db="EMBL/GenBank/DDBJ databases">
        <authorList>
            <person name="King R."/>
        </authorList>
    </citation>
    <scope>NUCLEOTIDE SEQUENCE</scope>
</reference>
<feature type="domain" description="G-protein coupled receptors family 2 profile 2" evidence="13">
    <location>
        <begin position="206"/>
        <end position="474"/>
    </location>
</feature>
<gene>
    <name evidence="14" type="ORF">PHYEVI_LOCUS2566</name>
</gene>